<reference evidence="1" key="1">
    <citation type="submission" date="2023-03" db="EMBL/GenBank/DDBJ databases">
        <title>Massive genome expansion in bonnet fungi (Mycena s.s.) driven by repeated elements and novel gene families across ecological guilds.</title>
        <authorList>
            <consortium name="Lawrence Berkeley National Laboratory"/>
            <person name="Harder C.B."/>
            <person name="Miyauchi S."/>
            <person name="Viragh M."/>
            <person name="Kuo A."/>
            <person name="Thoen E."/>
            <person name="Andreopoulos B."/>
            <person name="Lu D."/>
            <person name="Skrede I."/>
            <person name="Drula E."/>
            <person name="Henrissat B."/>
            <person name="Morin E."/>
            <person name="Kohler A."/>
            <person name="Barry K."/>
            <person name="LaButti K."/>
            <person name="Morin E."/>
            <person name="Salamov A."/>
            <person name="Lipzen A."/>
            <person name="Mereny Z."/>
            <person name="Hegedus B."/>
            <person name="Baldrian P."/>
            <person name="Stursova M."/>
            <person name="Weitz H."/>
            <person name="Taylor A."/>
            <person name="Grigoriev I.V."/>
            <person name="Nagy L.G."/>
            <person name="Martin F."/>
            <person name="Kauserud H."/>
        </authorList>
    </citation>
    <scope>NUCLEOTIDE SEQUENCE</scope>
    <source>
        <strain evidence="1">CBHHK182m</strain>
    </source>
</reference>
<name>A0AAD7MT88_9AGAR</name>
<dbReference type="EMBL" id="JARKIB010000155">
    <property type="protein sequence ID" value="KAJ7731062.1"/>
    <property type="molecule type" value="Genomic_DNA"/>
</dbReference>
<sequence length="316" mass="34696">MRVFIAKPSRRTRAFEFGPLLVHDYYSKNPFTAARTLVAAANQSSASTKSCVFLPRVLDNLNITHPTLIATGSILLSTALLPRQAPSANSKRFVTLSPRVVRKLIHQPSLWNTTQYNSSPDTHDSRLFLTPIHAVSPPLALANGYPHCGPDTARLSPSSVFALGLKSHPGLTSRYGQHCFIDGADAIPCQLSPLCYPAPCTPALIRTSLEVFWRRGMRKNSVHAVMMVLLAKLHLTNSLSLLPVLKTPTLHRLCMNVLISFPWPSRLTLDSQCATGLGLYRRHHSPQSICACLAVMPSSPDTVTVAPRLCQRSHLL</sequence>
<accession>A0AAD7MT88</accession>
<comment type="caution">
    <text evidence="1">The sequence shown here is derived from an EMBL/GenBank/DDBJ whole genome shotgun (WGS) entry which is preliminary data.</text>
</comment>
<evidence type="ECO:0000313" key="1">
    <source>
        <dbReference type="EMBL" id="KAJ7731062.1"/>
    </source>
</evidence>
<keyword evidence="2" id="KW-1185">Reference proteome</keyword>
<dbReference type="AlphaFoldDB" id="A0AAD7MT88"/>
<protein>
    <submittedName>
        <fullName evidence="1">Uncharacterized protein</fullName>
    </submittedName>
</protein>
<dbReference type="Proteomes" id="UP001215598">
    <property type="component" value="Unassembled WGS sequence"/>
</dbReference>
<gene>
    <name evidence="1" type="ORF">B0H16DRAFT_1893443</name>
</gene>
<proteinExistence type="predicted"/>
<evidence type="ECO:0000313" key="2">
    <source>
        <dbReference type="Proteomes" id="UP001215598"/>
    </source>
</evidence>
<organism evidence="1 2">
    <name type="scientific">Mycena metata</name>
    <dbReference type="NCBI Taxonomy" id="1033252"/>
    <lineage>
        <taxon>Eukaryota</taxon>
        <taxon>Fungi</taxon>
        <taxon>Dikarya</taxon>
        <taxon>Basidiomycota</taxon>
        <taxon>Agaricomycotina</taxon>
        <taxon>Agaricomycetes</taxon>
        <taxon>Agaricomycetidae</taxon>
        <taxon>Agaricales</taxon>
        <taxon>Marasmiineae</taxon>
        <taxon>Mycenaceae</taxon>
        <taxon>Mycena</taxon>
    </lineage>
</organism>